<dbReference type="PIRSF" id="PIRSF037971">
    <property type="entry name" value="TLX_CD46"/>
    <property type="match status" value="1"/>
</dbReference>
<evidence type="ECO:0000256" key="7">
    <source>
        <dbReference type="ARBA" id="ARBA00023157"/>
    </source>
</evidence>
<comment type="caution">
    <text evidence="13">Lacks conserved residue(s) required for the propagation of feature annotation.</text>
</comment>
<comment type="subunit">
    <text evidence="10">Interacts with C3b. Interacts with C4b. Interacts with moesin/MSN.</text>
</comment>
<evidence type="ECO:0000256" key="11">
    <source>
        <dbReference type="ARBA" id="ARBA00060230"/>
    </source>
</evidence>
<dbReference type="GO" id="GO:0009986">
    <property type="term" value="C:cell surface"/>
    <property type="evidence" value="ECO:0007669"/>
    <property type="project" value="InterPro"/>
</dbReference>
<evidence type="ECO:0000256" key="8">
    <source>
        <dbReference type="ARBA" id="ARBA00023180"/>
    </source>
</evidence>
<feature type="domain" description="Sushi" evidence="15">
    <location>
        <begin position="105"/>
        <end position="168"/>
    </location>
</feature>
<evidence type="ECO:0000256" key="9">
    <source>
        <dbReference type="ARBA" id="ARBA00023279"/>
    </source>
</evidence>
<dbReference type="InterPro" id="IPR017341">
    <property type="entry name" value="CD46"/>
</dbReference>
<dbReference type="RGD" id="3061">
    <property type="gene designation" value="Cd46"/>
</dbReference>
<dbReference type="CTD" id="4179"/>
<dbReference type="Pfam" id="PF00084">
    <property type="entry name" value="Sushi"/>
    <property type="match status" value="4"/>
</dbReference>
<dbReference type="GO" id="GO:0007338">
    <property type="term" value="P:single fertilization"/>
    <property type="evidence" value="ECO:0007669"/>
    <property type="project" value="UniProtKB-UniRule"/>
</dbReference>
<evidence type="ECO:0000256" key="1">
    <source>
        <dbReference type="ARBA" id="ARBA00004167"/>
    </source>
</evidence>
<keyword evidence="6 12" id="KW-0472">Membrane</keyword>
<keyword evidence="8" id="KW-0325">Glycoprotein</keyword>
<dbReference type="Gene3D" id="2.10.70.10">
    <property type="entry name" value="Complement Module, domain 1"/>
    <property type="match status" value="4"/>
</dbReference>
<dbReference type="FunFam" id="2.10.70.10:FF:000055">
    <property type="entry name" value="Complement decay-accelerating factor, GPI-anchored"/>
    <property type="match status" value="1"/>
</dbReference>
<keyword evidence="3 13" id="KW-0768">Sushi</keyword>
<evidence type="ECO:0000256" key="3">
    <source>
        <dbReference type="ARBA" id="ARBA00022659"/>
    </source>
</evidence>
<dbReference type="Proteomes" id="UP000234681">
    <property type="component" value="Chromosome 13"/>
</dbReference>
<keyword evidence="5" id="KW-0677">Repeat</keyword>
<evidence type="ECO:0000256" key="5">
    <source>
        <dbReference type="ARBA" id="ARBA00022737"/>
    </source>
</evidence>
<dbReference type="KEGG" id="rno:29333"/>
<dbReference type="GeneID" id="29333"/>
<name>A6JH46_RAT</name>
<protein>
    <recommendedName>
        <fullName evidence="2 12">Membrane cofactor protein</fullName>
    </recommendedName>
</protein>
<keyword evidence="7 13" id="KW-1015">Disulfide bond</keyword>
<dbReference type="InterPro" id="IPR000436">
    <property type="entry name" value="Sushi_SCR_CCP_dom"/>
</dbReference>
<evidence type="ECO:0000256" key="6">
    <source>
        <dbReference type="ARBA" id="ARBA00023136"/>
    </source>
</evidence>
<comment type="function">
    <text evidence="11 12">May be involved in the fusion of the spermatozoa with the oocyte during fertilization.</text>
</comment>
<gene>
    <name evidence="18" type="primary">Cd46</name>
    <name evidence="16" type="synonym">Mcp</name>
    <name evidence="16" type="ORF">rCG_20297</name>
</gene>
<dbReference type="InterPro" id="IPR050350">
    <property type="entry name" value="Compl-Cell_Adhes-Reg"/>
</dbReference>
<dbReference type="AlphaFoldDB" id="A6JH46"/>
<evidence type="ECO:0000313" key="16">
    <source>
        <dbReference type="EMBL" id="EDL95051.1"/>
    </source>
</evidence>
<dbReference type="OMA" id="CVKGPRP"/>
<dbReference type="SUPFAM" id="SSF57535">
    <property type="entry name" value="Complement control module/SCR domain"/>
    <property type="match status" value="4"/>
</dbReference>
<dbReference type="FunFam" id="2.10.70.10:FF:000042">
    <property type="entry name" value="Membrane cofactor protein"/>
    <property type="match status" value="1"/>
</dbReference>
<keyword evidence="9 12" id="KW-0278">Fertilization</keyword>
<dbReference type="PROSITE" id="PS50923">
    <property type="entry name" value="SUSHI"/>
    <property type="match status" value="4"/>
</dbReference>
<dbReference type="SMART" id="SM00032">
    <property type="entry name" value="CCP"/>
    <property type="match status" value="4"/>
</dbReference>
<dbReference type="RefSeq" id="NP_062063.1">
    <property type="nucleotide sequence ID" value="NM_019190.1"/>
</dbReference>
<dbReference type="SMR" id="A6JH46"/>
<feature type="domain" description="Sushi" evidence="15">
    <location>
        <begin position="235"/>
        <end position="294"/>
    </location>
</feature>
<dbReference type="EMBL" id="CH473985">
    <property type="protein sequence ID" value="EDL95051.1"/>
    <property type="molecule type" value="Genomic_DNA"/>
</dbReference>
<evidence type="ECO:0000256" key="13">
    <source>
        <dbReference type="PROSITE-ProRule" id="PRU00302"/>
    </source>
</evidence>
<feature type="disulfide bond" evidence="13">
    <location>
        <begin position="265"/>
        <end position="292"/>
    </location>
</feature>
<feature type="domain" description="Sushi" evidence="15">
    <location>
        <begin position="41"/>
        <end position="104"/>
    </location>
</feature>
<sequence>MTAAPLTPDPTHPRRRRKSYTFFSLGIYAEALLFLLSSLSDACEPPPPFEAMELKDKPKPHYAIGEIIEYTCKKGYLYLSPYPMTAICQPNHTWVPISDHGCIKVQCTMLQDPSFGKVHYIDGRFSWGARVKYTCMNGYYMVGMSVLQCELNGNGDAFWNGHPPSCKKVYCLPPPKIKNGTHTFTDIKVFKYHEAVIYSCDPNPGPDKFSLVGPSMLFCAGHNTWSSDPPECKVVKCPFPVLQNGRQISRTEKKFSYQALVLFQCLEGFYMEGSSMVVCGAKSSWEPSIPQCLKGPKPHSTKPPVYSESGYPSPREGIFGQEFDAWIIALIVVTSVVGVIVICLIILRCSEYRKK</sequence>
<feature type="domain" description="Sushi" evidence="15">
    <location>
        <begin position="169"/>
        <end position="234"/>
    </location>
</feature>
<proteinExistence type="predicted"/>
<keyword evidence="14" id="KW-0812">Transmembrane</keyword>
<keyword evidence="14" id="KW-1133">Transmembrane helix</keyword>
<dbReference type="GO" id="GO:0002079">
    <property type="term" value="C:inner acrosomal membrane"/>
    <property type="evidence" value="ECO:0007669"/>
    <property type="project" value="UniProtKB-SubCell"/>
</dbReference>
<comment type="subcellular location">
    <subcellularLocation>
        <location evidence="12">Cytoplasmic vesicle</location>
        <location evidence="12">Secretory vesicle</location>
        <location evidence="12">Acrosome inner membrane</location>
    </subcellularLocation>
    <subcellularLocation>
        <location evidence="1">Membrane</location>
        <topology evidence="1">Single-pass membrane protein</topology>
    </subcellularLocation>
</comment>
<dbReference type="InterPro" id="IPR035976">
    <property type="entry name" value="Sushi/SCR/CCP_sf"/>
</dbReference>
<evidence type="ECO:0000256" key="14">
    <source>
        <dbReference type="SAM" id="Phobius"/>
    </source>
</evidence>
<dbReference type="CDD" id="cd00033">
    <property type="entry name" value="CCP"/>
    <property type="match status" value="4"/>
</dbReference>
<evidence type="ECO:0000256" key="12">
    <source>
        <dbReference type="PIRNR" id="PIRNR037971"/>
    </source>
</evidence>
<dbReference type="PANTHER" id="PTHR19325:SF521">
    <property type="entry name" value="MEMBRANE COFACTOR PROTEIN"/>
    <property type="match status" value="1"/>
</dbReference>
<evidence type="ECO:0000256" key="4">
    <source>
        <dbReference type="ARBA" id="ARBA00022729"/>
    </source>
</evidence>
<evidence type="ECO:0000259" key="15">
    <source>
        <dbReference type="PROSITE" id="PS50923"/>
    </source>
</evidence>
<feature type="transmembrane region" description="Helical" evidence="14">
    <location>
        <begin position="20"/>
        <end position="39"/>
    </location>
</feature>
<evidence type="ECO:0000313" key="18">
    <source>
        <dbReference type="RGD" id="3061"/>
    </source>
</evidence>
<dbReference type="FunFam" id="2.10.70.10:FF:000014">
    <property type="entry name" value="Membrane cofactor protein"/>
    <property type="match status" value="1"/>
</dbReference>
<evidence type="ECO:0000256" key="2">
    <source>
        <dbReference type="ARBA" id="ARBA00017517"/>
    </source>
</evidence>
<accession>A6JH46</accession>
<reference evidence="17" key="1">
    <citation type="submission" date="2005-09" db="EMBL/GenBank/DDBJ databases">
        <authorList>
            <person name="Mural R.J."/>
            <person name="Li P.W."/>
            <person name="Adams M.D."/>
            <person name="Amanatides P.G."/>
            <person name="Baden-Tillson H."/>
            <person name="Barnstead M."/>
            <person name="Chin S.H."/>
            <person name="Dew I."/>
            <person name="Evans C.A."/>
            <person name="Ferriera S."/>
            <person name="Flanigan M."/>
            <person name="Fosler C."/>
            <person name="Glodek A."/>
            <person name="Gu Z."/>
            <person name="Holt R.A."/>
            <person name="Jennings D."/>
            <person name="Kraft C.L."/>
            <person name="Lu F."/>
            <person name="Nguyen T."/>
            <person name="Nusskern D.R."/>
            <person name="Pfannkoch C.M."/>
            <person name="Sitter C."/>
            <person name="Sutton G.G."/>
            <person name="Venter J.C."/>
            <person name="Wang Z."/>
            <person name="Woodage T."/>
            <person name="Zheng X.H."/>
            <person name="Zhong F."/>
        </authorList>
    </citation>
    <scope>NUCLEOTIDE SEQUENCE [LARGE SCALE GENOMIC DNA]</scope>
    <source>
        <strain>BN</strain>
        <strain evidence="17">Sprague-Dawley</strain>
    </source>
</reference>
<evidence type="ECO:0000313" key="17">
    <source>
        <dbReference type="Proteomes" id="UP000234681"/>
    </source>
</evidence>
<dbReference type="OrthoDB" id="6480633at2759"/>
<evidence type="ECO:0000256" key="10">
    <source>
        <dbReference type="ARBA" id="ARBA00047055"/>
    </source>
</evidence>
<organism evidence="16 17">
    <name type="scientific">Rattus norvegicus</name>
    <name type="common">Rat</name>
    <dbReference type="NCBI Taxonomy" id="10116"/>
    <lineage>
        <taxon>Eukaryota</taxon>
        <taxon>Metazoa</taxon>
        <taxon>Chordata</taxon>
        <taxon>Craniata</taxon>
        <taxon>Vertebrata</taxon>
        <taxon>Euteleostomi</taxon>
        <taxon>Mammalia</taxon>
        <taxon>Eutheria</taxon>
        <taxon>Euarchontoglires</taxon>
        <taxon>Glires</taxon>
        <taxon>Rodentia</taxon>
        <taxon>Myomorpha</taxon>
        <taxon>Muroidea</taxon>
        <taxon>Muridae</taxon>
        <taxon>Murinae</taxon>
        <taxon>Rattus</taxon>
    </lineage>
</organism>
<feature type="transmembrane region" description="Helical" evidence="14">
    <location>
        <begin position="325"/>
        <end position="347"/>
    </location>
</feature>
<dbReference type="PANTHER" id="PTHR19325">
    <property type="entry name" value="COMPLEMENT COMPONENT-RELATED SUSHI DOMAIN-CONTAINING"/>
    <property type="match status" value="1"/>
</dbReference>
<keyword evidence="4" id="KW-0732">Signal</keyword>